<name>A0A8H7WGF8_9HELO</name>
<feature type="region of interest" description="Disordered" evidence="1">
    <location>
        <begin position="88"/>
        <end position="116"/>
    </location>
</feature>
<evidence type="ECO:0000313" key="2">
    <source>
        <dbReference type="EMBL" id="KAG4424468.1"/>
    </source>
</evidence>
<evidence type="ECO:0000256" key="1">
    <source>
        <dbReference type="SAM" id="MobiDB-lite"/>
    </source>
</evidence>
<dbReference type="AlphaFoldDB" id="A0A8H7WGF8"/>
<accession>A0A8H7WGF8</accession>
<reference evidence="2" key="1">
    <citation type="submission" date="2021-02" db="EMBL/GenBank/DDBJ databases">
        <title>Genome sequence Cadophora malorum strain M34.</title>
        <authorList>
            <person name="Stefanovic E."/>
            <person name="Vu D."/>
            <person name="Scully C."/>
            <person name="Dijksterhuis J."/>
            <person name="Roader J."/>
            <person name="Houbraken J."/>
        </authorList>
    </citation>
    <scope>NUCLEOTIDE SEQUENCE</scope>
    <source>
        <strain evidence="2">M34</strain>
    </source>
</reference>
<comment type="caution">
    <text evidence="2">The sequence shown here is derived from an EMBL/GenBank/DDBJ whole genome shotgun (WGS) entry which is preliminary data.</text>
</comment>
<organism evidence="2 3">
    <name type="scientific">Cadophora malorum</name>
    <dbReference type="NCBI Taxonomy" id="108018"/>
    <lineage>
        <taxon>Eukaryota</taxon>
        <taxon>Fungi</taxon>
        <taxon>Dikarya</taxon>
        <taxon>Ascomycota</taxon>
        <taxon>Pezizomycotina</taxon>
        <taxon>Leotiomycetes</taxon>
        <taxon>Helotiales</taxon>
        <taxon>Ploettnerulaceae</taxon>
        <taxon>Cadophora</taxon>
    </lineage>
</organism>
<sequence length="116" mass="13557">MDDGWEMVPINDSSDVMDEYVVSERRLFNFKTGKMIWISNAPMMNKELKFGKKEAPHPPSPPFRWRPEVLERIRRLIVDQSLWGDWHSGPNKDFGQSDENFPLTMTGKKLSSVYPN</sequence>
<proteinExistence type="predicted"/>
<evidence type="ECO:0000313" key="3">
    <source>
        <dbReference type="Proteomes" id="UP000664132"/>
    </source>
</evidence>
<gene>
    <name evidence="2" type="ORF">IFR04_002346</name>
</gene>
<keyword evidence="3" id="KW-1185">Reference proteome</keyword>
<dbReference type="EMBL" id="JAFJYH010000020">
    <property type="protein sequence ID" value="KAG4424468.1"/>
    <property type="molecule type" value="Genomic_DNA"/>
</dbReference>
<dbReference type="Proteomes" id="UP000664132">
    <property type="component" value="Unassembled WGS sequence"/>
</dbReference>
<protein>
    <submittedName>
        <fullName evidence="2">Uncharacterized protein</fullName>
    </submittedName>
</protein>